<evidence type="ECO:0000313" key="2">
    <source>
        <dbReference type="EMBL" id="MDQ0340846.1"/>
    </source>
</evidence>
<accession>A0ABU0CXF3</accession>
<name>A0ABU0CXF3_9BACI</name>
<reference evidence="2 3" key="1">
    <citation type="submission" date="2023-07" db="EMBL/GenBank/DDBJ databases">
        <title>Genomic Encyclopedia of Type Strains, Phase IV (KMG-IV): sequencing the most valuable type-strain genomes for metagenomic binning, comparative biology and taxonomic classification.</title>
        <authorList>
            <person name="Goeker M."/>
        </authorList>
    </citation>
    <scope>NUCLEOTIDE SEQUENCE [LARGE SCALE GENOMIC DNA]</scope>
    <source>
        <strain evidence="2 3">DSM 17740</strain>
    </source>
</reference>
<organism evidence="2 3">
    <name type="scientific">Caldalkalibacillus uzonensis</name>
    <dbReference type="NCBI Taxonomy" id="353224"/>
    <lineage>
        <taxon>Bacteria</taxon>
        <taxon>Bacillati</taxon>
        <taxon>Bacillota</taxon>
        <taxon>Bacilli</taxon>
        <taxon>Bacillales</taxon>
        <taxon>Bacillaceae</taxon>
        <taxon>Caldalkalibacillus</taxon>
    </lineage>
</organism>
<dbReference type="EMBL" id="JAUSUQ010000020">
    <property type="protein sequence ID" value="MDQ0340846.1"/>
    <property type="molecule type" value="Genomic_DNA"/>
</dbReference>
<feature type="region of interest" description="Disordered" evidence="1">
    <location>
        <begin position="1"/>
        <end position="22"/>
    </location>
</feature>
<proteinExistence type="predicted"/>
<comment type="caution">
    <text evidence="2">The sequence shown here is derived from an EMBL/GenBank/DDBJ whole genome shotgun (WGS) entry which is preliminary data.</text>
</comment>
<keyword evidence="3" id="KW-1185">Reference proteome</keyword>
<dbReference type="Proteomes" id="UP001232445">
    <property type="component" value="Unassembled WGS sequence"/>
</dbReference>
<gene>
    <name evidence="2" type="ORF">J2S00_003686</name>
</gene>
<evidence type="ECO:0000313" key="3">
    <source>
        <dbReference type="Proteomes" id="UP001232445"/>
    </source>
</evidence>
<protein>
    <submittedName>
        <fullName evidence="2">Uncharacterized protein</fullName>
    </submittedName>
</protein>
<sequence length="51" mass="5868">MKPPHEKGIGSIGPIPTPVNTVRLPRCTQSRDYTKRISHHIWADYMEEADH</sequence>
<evidence type="ECO:0000256" key="1">
    <source>
        <dbReference type="SAM" id="MobiDB-lite"/>
    </source>
</evidence>